<accession>A0ABS2WRI8</accession>
<evidence type="ECO:0000256" key="6">
    <source>
        <dbReference type="ARBA" id="ARBA00023004"/>
    </source>
</evidence>
<comment type="caution">
    <text evidence="10">The sequence shown here is derived from an EMBL/GenBank/DDBJ whole genome shotgun (WGS) entry which is preliminary data.</text>
</comment>
<feature type="transmembrane region" description="Helical" evidence="9">
    <location>
        <begin position="23"/>
        <end position="49"/>
    </location>
</feature>
<keyword evidence="11" id="KW-1185">Reference proteome</keyword>
<evidence type="ECO:0000313" key="10">
    <source>
        <dbReference type="EMBL" id="MBN2964289.1"/>
    </source>
</evidence>
<dbReference type="InterPro" id="IPR000701">
    <property type="entry name" value="SuccDH_FuR_B_TM-su"/>
</dbReference>
<dbReference type="PIRSF" id="PIRSF000177">
    <property type="entry name" value="Fumar_rd_cyt_b"/>
    <property type="match status" value="1"/>
</dbReference>
<feature type="transmembrane region" description="Helical" evidence="9">
    <location>
        <begin position="164"/>
        <end position="186"/>
    </location>
</feature>
<keyword evidence="8" id="KW-1003">Cell membrane</keyword>
<keyword evidence="5 9" id="KW-1133">Transmembrane helix</keyword>
<keyword evidence="3 9" id="KW-0812">Transmembrane</keyword>
<evidence type="ECO:0000256" key="1">
    <source>
        <dbReference type="ARBA" id="ARBA00004370"/>
    </source>
</evidence>
<dbReference type="InterPro" id="IPR034804">
    <property type="entry name" value="SQR/QFR_C/D"/>
</dbReference>
<evidence type="ECO:0000256" key="2">
    <source>
        <dbReference type="ARBA" id="ARBA00022617"/>
    </source>
</evidence>
<evidence type="ECO:0000256" key="3">
    <source>
        <dbReference type="ARBA" id="ARBA00022692"/>
    </source>
</evidence>
<comment type="function">
    <text evidence="8">The fumarate reductase enzyme complex is required for fumarate respiration. This subunit anchors the complex in the membrane and binds a diheme cytochrome b.</text>
</comment>
<evidence type="ECO:0000256" key="5">
    <source>
        <dbReference type="ARBA" id="ARBA00022989"/>
    </source>
</evidence>
<feature type="transmembrane region" description="Helical" evidence="9">
    <location>
        <begin position="69"/>
        <end position="91"/>
    </location>
</feature>
<keyword evidence="2 8" id="KW-0349">Heme</keyword>
<dbReference type="InterPro" id="IPR004224">
    <property type="entry name" value="Fum_red_B_TM"/>
</dbReference>
<keyword evidence="8" id="KW-0816">Tricarboxylic acid cycle</keyword>
<dbReference type="Pfam" id="PF01127">
    <property type="entry name" value="Sdh_cyt"/>
    <property type="match status" value="1"/>
</dbReference>
<evidence type="ECO:0000256" key="9">
    <source>
        <dbReference type="SAM" id="Phobius"/>
    </source>
</evidence>
<dbReference type="EMBL" id="JAFHKK010000010">
    <property type="protein sequence ID" value="MBN2964289.1"/>
    <property type="molecule type" value="Genomic_DNA"/>
</dbReference>
<keyword evidence="8" id="KW-0249">Electron transport</keyword>
<keyword evidence="4 8" id="KW-0479">Metal-binding</keyword>
<reference evidence="11" key="2">
    <citation type="submission" date="2021-02" db="EMBL/GenBank/DDBJ databases">
        <title>Sulfurospirillum tamanensis sp. nov.</title>
        <authorList>
            <person name="Merkel A.Y."/>
        </authorList>
    </citation>
    <scope>NUCLEOTIDE SEQUENCE [LARGE SCALE GENOMIC DNA]</scope>
    <source>
        <strain evidence="11">T05b</strain>
    </source>
</reference>
<feature type="transmembrane region" description="Helical" evidence="9">
    <location>
        <begin position="120"/>
        <end position="144"/>
    </location>
</feature>
<evidence type="ECO:0000256" key="4">
    <source>
        <dbReference type="ARBA" id="ARBA00022723"/>
    </source>
</evidence>
<dbReference type="SUPFAM" id="SSF81343">
    <property type="entry name" value="Fumarate reductase respiratory complex transmembrane subunits"/>
    <property type="match status" value="1"/>
</dbReference>
<gene>
    <name evidence="10" type="ORF">JWV37_05825</name>
</gene>
<protein>
    <recommendedName>
        <fullName evidence="8">Fumarate reductase cytochrome b subunit</fullName>
    </recommendedName>
</protein>
<dbReference type="Proteomes" id="UP000703590">
    <property type="component" value="Unassembled WGS sequence"/>
</dbReference>
<sequence>MIESVIGKTSECRKSRIPAKLDWWQSTTGAILAGFIVFHMMFTSTILAGPAAFDWVVKQSEGAFLFGEAVPVVTLFVTLFIFVVFVGHAFLAMRKFPATYRQILVFWQHRKMMKHADTSLWVVQYVTGFALFFLGGAHLIVILSSYDSINAATAATRFTQGGMGLFYLILLVMMVAHASVGVYRLVIKWVSFDQSTPQARRVAVAQVKRTVLGVFMGLGLIAFLADLAYIQYGKSLAENSAHLISFESK</sequence>
<organism evidence="10 11">
    <name type="scientific">Sulfurospirillum tamanense</name>
    <dbReference type="NCBI Taxonomy" id="2813362"/>
    <lineage>
        <taxon>Bacteria</taxon>
        <taxon>Pseudomonadati</taxon>
        <taxon>Campylobacterota</taxon>
        <taxon>Epsilonproteobacteria</taxon>
        <taxon>Campylobacterales</taxon>
        <taxon>Sulfurospirillaceae</taxon>
        <taxon>Sulfurospirillum</taxon>
    </lineage>
</organism>
<dbReference type="Gene3D" id="1.20.1300.10">
    <property type="entry name" value="Fumarate reductase/succinate dehydrogenase, transmembrane subunit"/>
    <property type="match status" value="1"/>
</dbReference>
<evidence type="ECO:0000256" key="8">
    <source>
        <dbReference type="PIRNR" id="PIRNR000177"/>
    </source>
</evidence>
<comment type="subcellular location">
    <subcellularLocation>
        <location evidence="8">Cell inner membrane</location>
    </subcellularLocation>
    <subcellularLocation>
        <location evidence="1">Membrane</location>
    </subcellularLocation>
</comment>
<dbReference type="NCBIfam" id="NF010072">
    <property type="entry name" value="PRK13553.1"/>
    <property type="match status" value="1"/>
</dbReference>
<reference evidence="10 11" key="3">
    <citation type="submission" date="2021-02" db="EMBL/GenBank/DDBJ databases">
        <authorList>
            <person name="Merkel A.Y."/>
        </authorList>
    </citation>
    <scope>NUCLEOTIDE SEQUENCE [LARGE SCALE GENOMIC DNA]</scope>
    <source>
        <strain evidence="10 11">T05b</strain>
    </source>
</reference>
<feature type="transmembrane region" description="Helical" evidence="9">
    <location>
        <begin position="207"/>
        <end position="230"/>
    </location>
</feature>
<keyword evidence="8" id="KW-0813">Transport</keyword>
<name>A0ABS2WRI8_9BACT</name>
<evidence type="ECO:0000313" key="11">
    <source>
        <dbReference type="Proteomes" id="UP000703590"/>
    </source>
</evidence>
<keyword evidence="6 8" id="KW-0408">Iron</keyword>
<evidence type="ECO:0000256" key="7">
    <source>
        <dbReference type="ARBA" id="ARBA00023136"/>
    </source>
</evidence>
<proteinExistence type="predicted"/>
<reference evidence="10 11" key="1">
    <citation type="submission" date="2021-02" db="EMBL/GenBank/DDBJ databases">
        <title>Sulfurospirillum tamanensis sp. nov.</title>
        <authorList>
            <person name="Frolova A."/>
            <person name="Merkel A."/>
            <person name="Slobodkin A."/>
        </authorList>
    </citation>
    <scope>NUCLEOTIDE SEQUENCE [LARGE SCALE GENOMIC DNA]</scope>
    <source>
        <strain evidence="10 11">T05b</strain>
    </source>
</reference>
<keyword evidence="7 8" id="KW-0472">Membrane</keyword>